<dbReference type="GO" id="GO:0005975">
    <property type="term" value="P:carbohydrate metabolic process"/>
    <property type="evidence" value="ECO:0007669"/>
    <property type="project" value="InterPro"/>
</dbReference>
<accession>A0A2T0WRR1</accession>
<dbReference type="PANTHER" id="PTHR43123:SF4">
    <property type="entry name" value="POLYSACCHARIDE DEACETYLASE"/>
    <property type="match status" value="1"/>
</dbReference>
<organism evidence="2 3">
    <name type="scientific">Donghicola tyrosinivorans</name>
    <dbReference type="NCBI Taxonomy" id="1652492"/>
    <lineage>
        <taxon>Bacteria</taxon>
        <taxon>Pseudomonadati</taxon>
        <taxon>Pseudomonadota</taxon>
        <taxon>Alphaproteobacteria</taxon>
        <taxon>Rhodobacterales</taxon>
        <taxon>Roseobacteraceae</taxon>
        <taxon>Donghicola</taxon>
    </lineage>
</organism>
<dbReference type="InterPro" id="IPR011330">
    <property type="entry name" value="Glyco_hydro/deAcase_b/a-brl"/>
</dbReference>
<dbReference type="Proteomes" id="UP000238392">
    <property type="component" value="Unassembled WGS sequence"/>
</dbReference>
<sequence>MVQLTDTQARESSYLAPEARPADTGDYPYAPMRGRPKLTWPNNARVAFWIAPNIEHYEWRPPINPNRNPYPRICPDVMNYSWRDYGNRVGFRRIAQEMDKRGIRGSVSLSVTVCDHFPQIARQMTDMGWELFSHGLYNTRYFYGMPLEDQRAVIRNSKETIARFGQRLDGWLTPAITPSLETQRLLAEEGLRYTLDYFHDEQPMPLDVGGEYRFMTVPYSIEMNDIPLLHWNNMSVDQMLKSLKAQFDRLYAEGAENGKVMCFAIHPFVLGQPHRIDAFAEFLDHVKSHPEVWYPTAREIAAHYDATHYDRMTQWLAAQQEGAA</sequence>
<dbReference type="AlphaFoldDB" id="A0A2T0WRR1"/>
<protein>
    <recommendedName>
        <fullName evidence="4">Chitooligosaccharide deacetylase</fullName>
    </recommendedName>
</protein>
<evidence type="ECO:0000313" key="3">
    <source>
        <dbReference type="Proteomes" id="UP000238392"/>
    </source>
</evidence>
<gene>
    <name evidence="2" type="ORF">CLV74_10693</name>
</gene>
<reference evidence="2 3" key="1">
    <citation type="submission" date="2018-03" db="EMBL/GenBank/DDBJ databases">
        <title>Genomic Encyclopedia of Archaeal and Bacterial Type Strains, Phase II (KMG-II): from individual species to whole genera.</title>
        <authorList>
            <person name="Goeker M."/>
        </authorList>
    </citation>
    <scope>NUCLEOTIDE SEQUENCE [LARGE SCALE GENOMIC DNA]</scope>
    <source>
        <strain evidence="2 3">DSM 100212</strain>
    </source>
</reference>
<dbReference type="PANTHER" id="PTHR43123">
    <property type="entry name" value="POLYSACCHARIDE DEACETYLASE-RELATED"/>
    <property type="match status" value="1"/>
</dbReference>
<keyword evidence="3" id="KW-1185">Reference proteome</keyword>
<evidence type="ECO:0008006" key="4">
    <source>
        <dbReference type="Google" id="ProtNLM"/>
    </source>
</evidence>
<name>A0A2T0WRR1_9RHOB</name>
<dbReference type="Gene3D" id="3.20.20.370">
    <property type="entry name" value="Glycoside hydrolase/deacetylase"/>
    <property type="match status" value="1"/>
</dbReference>
<evidence type="ECO:0000256" key="1">
    <source>
        <dbReference type="SAM" id="MobiDB-lite"/>
    </source>
</evidence>
<comment type="caution">
    <text evidence="2">The sequence shown here is derived from an EMBL/GenBank/DDBJ whole genome shotgun (WGS) entry which is preliminary data.</text>
</comment>
<proteinExistence type="predicted"/>
<feature type="compositionally biased region" description="Polar residues" evidence="1">
    <location>
        <begin position="1"/>
        <end position="11"/>
    </location>
</feature>
<feature type="region of interest" description="Disordered" evidence="1">
    <location>
        <begin position="1"/>
        <end position="26"/>
    </location>
</feature>
<dbReference type="EMBL" id="PVTQ01000006">
    <property type="protein sequence ID" value="PRY89391.1"/>
    <property type="molecule type" value="Genomic_DNA"/>
</dbReference>
<dbReference type="SUPFAM" id="SSF88713">
    <property type="entry name" value="Glycoside hydrolase/deacetylase"/>
    <property type="match status" value="1"/>
</dbReference>
<dbReference type="RefSeq" id="WP_245888521.1">
    <property type="nucleotide sequence ID" value="NZ_PVTQ01000006.1"/>
</dbReference>
<evidence type="ECO:0000313" key="2">
    <source>
        <dbReference type="EMBL" id="PRY89391.1"/>
    </source>
</evidence>
<dbReference type="CDD" id="cd10979">
    <property type="entry name" value="CE4_PuuE_like"/>
    <property type="match status" value="1"/>
</dbReference>